<evidence type="ECO:0000313" key="2">
    <source>
        <dbReference type="Proteomes" id="UP000249057"/>
    </source>
</evidence>
<keyword evidence="2" id="KW-1185">Reference proteome</keyword>
<dbReference type="EMBL" id="KZ825341">
    <property type="protein sequence ID" value="RAH45879.1"/>
    <property type="molecule type" value="Genomic_DNA"/>
</dbReference>
<proteinExistence type="predicted"/>
<dbReference type="Proteomes" id="UP000249057">
    <property type="component" value="Unassembled WGS sequence"/>
</dbReference>
<accession>A0ACD1G9F4</accession>
<name>A0ACD1G9F4_9EURO</name>
<sequence>MRYGGCSMPAPWMGYGILLCVTAGIAAVLIAGSSSWPAFPPTFRKTSMPQPPPGTALCSVLKQLHKLGIQEAIEANFIVFPWRCTADSGQILHGGKPRC</sequence>
<reference evidence="1" key="1">
    <citation type="submission" date="2018-02" db="EMBL/GenBank/DDBJ databases">
        <title>The genomes of Aspergillus section Nigri reveals drivers in fungal speciation.</title>
        <authorList>
            <consortium name="DOE Joint Genome Institute"/>
            <person name="Vesth T.C."/>
            <person name="Nybo J."/>
            <person name="Theobald S."/>
            <person name="Brandl J."/>
            <person name="Frisvad J.C."/>
            <person name="Nielsen K.F."/>
            <person name="Lyhne E.K."/>
            <person name="Kogle M.E."/>
            <person name="Kuo A."/>
            <person name="Riley R."/>
            <person name="Clum A."/>
            <person name="Nolan M."/>
            <person name="Lipzen A."/>
            <person name="Salamov A."/>
            <person name="Henrissat B."/>
            <person name="Wiebenga A."/>
            <person name="De vries R.P."/>
            <person name="Grigoriev I.V."/>
            <person name="Mortensen U.H."/>
            <person name="Andersen M.R."/>
            <person name="Baker S.E."/>
        </authorList>
    </citation>
    <scope>NUCLEOTIDE SEQUENCE</scope>
    <source>
        <strain evidence="1">CBS 621.78</strain>
    </source>
</reference>
<protein>
    <submittedName>
        <fullName evidence="1">Uncharacterized protein</fullName>
    </submittedName>
</protein>
<gene>
    <name evidence="1" type="ORF">BO95DRAFT_125360</name>
</gene>
<evidence type="ECO:0000313" key="1">
    <source>
        <dbReference type="EMBL" id="RAH45879.1"/>
    </source>
</evidence>
<organism evidence="1 2">
    <name type="scientific">Aspergillus brunneoviolaceus CBS 621.78</name>
    <dbReference type="NCBI Taxonomy" id="1450534"/>
    <lineage>
        <taxon>Eukaryota</taxon>
        <taxon>Fungi</taxon>
        <taxon>Dikarya</taxon>
        <taxon>Ascomycota</taxon>
        <taxon>Pezizomycotina</taxon>
        <taxon>Eurotiomycetes</taxon>
        <taxon>Eurotiomycetidae</taxon>
        <taxon>Eurotiales</taxon>
        <taxon>Aspergillaceae</taxon>
        <taxon>Aspergillus</taxon>
        <taxon>Aspergillus subgen. Circumdati</taxon>
    </lineage>
</organism>